<feature type="transmembrane region" description="Helical" evidence="1">
    <location>
        <begin position="15"/>
        <end position="41"/>
    </location>
</feature>
<dbReference type="AlphaFoldDB" id="A0A523TCW7"/>
<comment type="caution">
    <text evidence="2">The sequence shown here is derived from an EMBL/GenBank/DDBJ whole genome shotgun (WGS) entry which is preliminary data.</text>
</comment>
<dbReference type="EMBL" id="SOJT01000147">
    <property type="protein sequence ID" value="TET28176.1"/>
    <property type="molecule type" value="Genomic_DNA"/>
</dbReference>
<feature type="transmembrane region" description="Helical" evidence="1">
    <location>
        <begin position="82"/>
        <end position="99"/>
    </location>
</feature>
<feature type="transmembrane region" description="Helical" evidence="1">
    <location>
        <begin position="56"/>
        <end position="76"/>
    </location>
</feature>
<feature type="transmembrane region" description="Helical" evidence="1">
    <location>
        <begin position="192"/>
        <end position="222"/>
    </location>
</feature>
<reference evidence="2 3" key="1">
    <citation type="submission" date="2019-03" db="EMBL/GenBank/DDBJ databases">
        <title>Metabolic potential of uncultured bacteria and archaea associated with petroleum seepage in deep-sea sediments.</title>
        <authorList>
            <person name="Dong X."/>
            <person name="Hubert C."/>
        </authorList>
    </citation>
    <scope>NUCLEOTIDE SEQUENCE [LARGE SCALE GENOMIC DNA]</scope>
    <source>
        <strain evidence="2">E44_bin3</strain>
    </source>
</reference>
<dbReference type="Gene3D" id="2.60.120.260">
    <property type="entry name" value="Galactose-binding domain-like"/>
    <property type="match status" value="1"/>
</dbReference>
<dbReference type="PANTHER" id="PTHR37422:SF13">
    <property type="entry name" value="LIPOPOLYSACCHARIDE BIOSYNTHESIS PROTEIN PA4999-RELATED"/>
    <property type="match status" value="1"/>
</dbReference>
<evidence type="ECO:0000313" key="3">
    <source>
        <dbReference type="Proteomes" id="UP000316517"/>
    </source>
</evidence>
<sequence>MQTPKKLDRLIDKSIFFFIFFLPFLPPVSYVALLVALVLWLPKQNLKKILDFRPRIFGWALLGFIFAVGLSVVFSINKILSFGAFTLFIFYLLTFTLIAGNVRDEGTAEKILSAAVLSGLVITAFGIVQYLAGIDFDYEIGFLTISLRAKEGLGSTLGNPNKFAKYLDLILPLSFVSLLVQKELKRKILPGILAISGLVCLVLTRSLGGIAAVFAVIMLILLIKNWRVFLIVMAGLFIFTFFNYGWAIKTISKYGSPGRRIYTWKEVVPRIFKSYPLVGSGLGTYRLLSWRESPGKEWIVDSRNSYEGTRCMQATVAWSWLWQDVPVEPEKYYALGAYIRSDTGSSQETKDGNTFLTLECLNDKNKVIAREWGVVSAESSWGLKKTHIHTPPGTLRMRIKMAKRQGEGSVWFDDLRLMESSSRIPKGEREKIVLVTKKVIPNPGFELLNESGRPQFWIETPGRSTVSTAHSIHFNYLSELGIVGWGSFLLVIAIFFHSSVGYLRRHSFVAAGGIVGGCTLSILAALIHGTVETFLDIFQVGLLFWVIIGLSMGLLRLYASRQEKA</sequence>
<accession>A0A523TCW7</accession>
<feature type="transmembrane region" description="Helical" evidence="1">
    <location>
        <begin position="476"/>
        <end position="496"/>
    </location>
</feature>
<dbReference type="PANTHER" id="PTHR37422">
    <property type="entry name" value="TEICHURONIC ACID BIOSYNTHESIS PROTEIN TUAE"/>
    <property type="match status" value="1"/>
</dbReference>
<feature type="transmembrane region" description="Helical" evidence="1">
    <location>
        <begin position="508"/>
        <end position="531"/>
    </location>
</feature>
<dbReference type="Proteomes" id="UP000316517">
    <property type="component" value="Unassembled WGS sequence"/>
</dbReference>
<feature type="transmembrane region" description="Helical" evidence="1">
    <location>
        <begin position="537"/>
        <end position="559"/>
    </location>
</feature>
<evidence type="ECO:0000313" key="2">
    <source>
        <dbReference type="EMBL" id="TET28176.1"/>
    </source>
</evidence>
<dbReference type="InterPro" id="IPR051533">
    <property type="entry name" value="WaaL-like"/>
</dbReference>
<keyword evidence="1" id="KW-1133">Transmembrane helix</keyword>
<evidence type="ECO:0008006" key="4">
    <source>
        <dbReference type="Google" id="ProtNLM"/>
    </source>
</evidence>
<protein>
    <recommendedName>
        <fullName evidence="4">O-antigen ligase domain-containing protein</fullName>
    </recommendedName>
</protein>
<keyword evidence="1" id="KW-0472">Membrane</keyword>
<gene>
    <name evidence="2" type="ORF">E3J68_03340</name>
</gene>
<organism evidence="2 3">
    <name type="scientific">Aerophobetes bacterium</name>
    <dbReference type="NCBI Taxonomy" id="2030807"/>
    <lineage>
        <taxon>Bacteria</taxon>
        <taxon>Candidatus Aerophobota</taxon>
    </lineage>
</organism>
<feature type="transmembrane region" description="Helical" evidence="1">
    <location>
        <begin position="228"/>
        <end position="246"/>
    </location>
</feature>
<feature type="transmembrane region" description="Helical" evidence="1">
    <location>
        <begin position="111"/>
        <end position="132"/>
    </location>
</feature>
<keyword evidence="1" id="KW-0812">Transmembrane</keyword>
<name>A0A523TCW7_UNCAE</name>
<evidence type="ECO:0000256" key="1">
    <source>
        <dbReference type="SAM" id="Phobius"/>
    </source>
</evidence>
<proteinExistence type="predicted"/>